<feature type="non-terminal residue" evidence="2">
    <location>
        <position position="1"/>
    </location>
</feature>
<gene>
    <name evidence="2" type="ORF">FSP39_008128</name>
</gene>
<dbReference type="InterPro" id="IPR007842">
    <property type="entry name" value="HEPN_dom"/>
</dbReference>
<dbReference type="PROSITE" id="PS50910">
    <property type="entry name" value="HEPN"/>
    <property type="match status" value="1"/>
</dbReference>
<comment type="caution">
    <text evidence="2">The sequence shown here is derived from an EMBL/GenBank/DDBJ whole genome shotgun (WGS) entry which is preliminary data.</text>
</comment>
<dbReference type="PANTHER" id="PTHR15600:SF42">
    <property type="entry name" value="SACSIN"/>
    <property type="match status" value="1"/>
</dbReference>
<sequence length="4338" mass="499778">ELIQNAEDASASEMKILYDNRQRLLSQNSKSAPYTKYFQSPALCVHNNEYFTKKDWDGIKQIGQSVKELDPSKVGRFGLGFKSVFHITDFPMVMSGEQMLIIDPYRDEAKCCIVFDLNKLSKYKGFNMNAFMEAVGDVFGKGNNIIQKGCYEGTLFRFPLRYTGTNLSNAVYSDDKIKNLLSVFQKEASVTLIFLKTLEEMHLFTGWDSMMQGKPDFHIKISGFEGCDVKGARKEMLSALGHLPERPIERRFILTIECFEKEFAKKPQSWIVVNRLEGRTDASRSLVELSDDLHYLPYVGVALPYDLVDSFVGHIFCFLPLPMQGLSMTNLPVHVHGQFALSQNRQHLKWADVLTHEKYREKTVKWNECLISETLPKAYFSLIHFIVQQMQVSATEQFSMVARSLPDLQSTNDHFKACVKHLFDKLGSFPFLWTTNNGGRWIDCQEAVFPIFDDFDQNDVKKTIVDCLESYNVNLVKHKDYQQIYNFLVNAGLNPQTLTQDYLSRLLRSSDTYRSYRADIKDSLLMYLVARRQYALLDNLELLPLANGSYTTFQQKFSVKVYMCYKDQQGLFPGMEKRIIKQLPQTTRDLFLQLAKSGIYQLAEIQEVDIISLMRQSITSKLGGSQHGIPLAWPRNSQLDVNWLKSVWKFFTQPLRNIPQDLPILPQIIVNGERYLHTIGEPLILQEHNRSNISDGVVRCLKSMAIVVLPKLPVYVTNHPHVMKSWIELPNLDGVLKVLADVNDRSMSNFNDKVQRRDREELVSFLGSHSSSSLTRSSHWSRAKKVLQRLNIFHSDNNSFLSIIEECRISQAEPLPVPLPFRCLTCMTTDERNFARSLGAQEMELNDAMEYIFKELLYGSFYNDGNKTNVMKYFMKKFHQFKHSEKLISLAMEISFVLDGNCQSRRPCDLFDPRNKLLVQMLNDSGQFPRSRKNENLDILTKLGLRTLRSISSREILKTASNIHDRSSQGYNNADLLSQATALIKVLGQREELLTEWYLHDHLAELQIISPLKKPRDYPHILPWYTSKSALCTPMECAIKDHLHLVGSTMPLFSDDCSKEFIRTFHPIEEELQVTKIIEQLYCVIKHYEERSKPELLLVITKIYKVLDKLNLNDTIVEEMMSKKIVWMGHGFCCPNEVYLDSDTDDLHLEPYVYKLPTEVDTFKDFFRVLGCMSEQCPAMYLDVQRRIQKLGSEDRPESDCQRDLRIVISILNYFKNKDSALYSNKVLLPIQTSTKTRLKLHQANECNYCNEEWLKDLAEEEGDEVFYVHQDVPVSTATILGAKSLTDSLLEGSLMDWEQELSLVDRIKSLLKGYKDGFSVPKELIQNADDAGASKVCFLYDERENLHWRHRLINDKLKECQGPALWAFNDALFSENDMVNITKVEGATKEGDLSKTGKFGVGFCSVYNLTDVPSFMSGQNMVIFDPQGLYLTKDKKRGMKIDFHSLKNRTILRRMSNQFNPFNGIFDCNLNAEEQRRPYFHGSLFRFPLRTNNQRLSEISNIVYNQNEMKSLLNIFMQSAGNLLLFTQSVKEIELYHLPVSEKDPKKRTLIFKVTRELKDILFASPESYLVDRNKLSILKVCAENISAWKLKLGGTFTAVSLTYFADISVQIMKCDLFPHKDINSENKTKWVISWATGSDECLQLCLQSNQSHTLPIASTAILIEETNDSQYTAAHVSNVPEGFYKTSHLFSTLPLPVVTPFPFHVNGFFAITQDRKQLSLTTVEDKQKFESAWNHGIMRDAVVTSVIQLLNGLKQNGICPGKYLHSIWPLSRDSTDGCIFSTAQRGFLMYLLTANPAIIYHKESNEWISFDKCKILDEDLLESHVGEQAYKYSMILYKRKGYYLTKIPGWLLTCIKDMSDISDKIITMETFYSEVFFPALESEEMQDAERDKLLLFAVDMKNSNINAMLKTKHCLPCSKGILCKPSELILPFSPLGSLFLPEDGRFLIRNEEYHREDRVSSYKVLGMVHDILPEDWLIERIESIQNLLEECSYCAVQRCRVMMEYLSNINISAKGISELNLRKMQSLRFLPVMMKPRDWTLKWKGEENIKQSKSCTSGHKIEKASTIRLPKYFTMECPLDIFFDDCRDVLGCVAMILHRQSIQCSEVEQTLKYLGVRGRKLKQIPIELILYQLKSISDVGAKLVEYTRHRHIFESLFKWLEQACQNSEKDKYSITSSLQDLKEDEILFLNNKFWKPSKVCKSLKNSSQCDPHLVGIEQTDSFLKNCPYLLSILSIQDAFSSKDVARALINFQSRTNKDLPLNEQMLDETCGLLEALYNALESENIPDGTFEDLKGGQILIPDVEGLLRPVSKLCLDDDKTLRKTETMFFVYSKIPPSQSLKFGIRTKMRRRVKDLRKRLPFGQKVELTNRINSLLDAYPADEGILKELLQNADDASASEIHFITDFNNYSDANVFEGNWKELQGPSLLVFNNSSFTESDLEGIQHLGEGSKVEDPTKTGQYGVGFNAVYHLTDVPSFITKGPDIDHGGETLCALDPQCMYAEDADEDDPGIRYGQLDDLRLLKPDVFTPYHEDLLMKDRGTIFRFPLRNYKITKTSSIRKKEMSEEQVRKLLESFKEVARDSLLFLKNVEKIILSDIQEGKLITSYSVCAKMTEENISAKQNLFKQRHIVGSKLANTGKCEFIVPIESAARIAIVETEILKTGAAKERIENWFVVERIGSKNMNKWNEITKAYEEKKLGLIPEGGVAVSLSTTRNVRHKAFCFLPLPIETGLPMHINGHFALNHESRRSLWEDDKKSFRVIWNEFVMSEIIAPAYITAMEFRRDRLSEKLQEPTYQAQLLKHLQSFQTLFPDSDKLADNYWKYLSKEIYSHIAKGKVLLPMSDSFVVEKHPILSFTVKKCSVQWIPLRKEGCIYSSVFCLNEKLSFDPNSIPNMMKRLSFKVVDFSERLFKEFKGFGIPVDEISPKLVIDFLKSHGSSEIGSCQVEGVGGKVKNSSFSSVFNVQNLLSYCKDESTFHEEVRGLPICVRNDGLLQIFTEKNPLYCTRYCNIFTENGEKFLHRYLSHTLKEIKTDCLKSFSLEDFSSLLGCILCVEKFAQSRTRTEWNLNGKAIPNKEWLTIVWEYFADILNKTEDKPDFTYFKVCIGEWKLLPTTRKTCNVHYLEKINCAKTIIETHSSPLIRELRNSLEDLDFPVLENIFTRLSSVTGEILISEKAFELARNCVVSLEKSMDVLDCIVHHLRNSSLHIAEKHCTTILAFFNNSLRDLKEYFSQKLDILKEKLRSIPVYVTINELNTCLQNMQAKVFVLPSCIPHDGIHQWAELSQIILLKQDDRVRDIHNFLGLEICQPINIYASHIIPEFLNLPHASRIVHLEFIKDKLLNSDRSFAYDQTQECLIGELKRCPFLEVNSHQFCASSFVCPFNELFQVMCTENEFPPEPFNKKEWEKFMKDIGMTSVETPELFLRFAREIAEEGMNTLTEGTLEKTTKLLKHLMRRRNLATELKDSSFNKIKFIKFIPPHKVCDDYITIHDQLSTTPLISFDESGATQFDEVLWTSLNIIPWNAMPKLDDSEQNNAICEHLGIQNRKPPTEHIVKNLQNISDSLKENLQSPGHSTRRDILKHIFDAHYRYLLEGRVYKFWKYLENKPIIYVPKEHKVVKCEQVVHRLDDEDEIKPYLFSLPDEFVKHLFLFESLGTKRKVSANHYAKILTYLRKNSIQDDGTCGSLEPNERKNILYPAVKKLFEKLRRETLEVKELFLPNRLFILEASNTLIVSDNKELERRAAKLDGRQFFVGFKGLDLERSFPDEDFILQQLPKRLRPIFLSDVVDECIVNIEKVKAGDNVRRVMQFLRTEEFIDGILRLLLDDRRSACMTRGDKEYHLEDDEQRYFAERITRMQIQEVTSLTTVLYYKDRELEDSNEDKVSFADCKDDVWTLYCCDEGQSSGKWIDSIQLDFIKLLIAVTDGELRQNKLLASVILGCLDDPDLICSKLDKNNIRRLPAARETSSFIFPPPGTFVPSNMHYLLDNTFSELVLDDYAALLLYEEDILPDGTANPPAYIYVLVKSCLGDSSHYSSGSGFNRMQSIYLLDVGESEEQRVPAFKIFKFQRRRVTTSTKVQPAVQINNPLSHQQIDVIFVQVRRDFCDIMRLENENERRIMMRRLRATWHPDQNFGNEAQATKVFQFIEELLMRVRNGESIDGQDFYRGEDIPTSFRSYAPPPTSSHGYMSHGSNAKREKVQVPQEAKRWLLQAGFDRNAAVSFNPTAFDIPAYNWICYMCHQAVEKALKAMWYNIDANNVTTNHGLTNIAQNLPDPELCTIARELEGIVGYHTRMRYPDQHCGSRVPSLATIYSHDSAEKCIQLAERTIDIASAFING</sequence>
<dbReference type="InterPro" id="IPR036890">
    <property type="entry name" value="HATPase_C_sf"/>
</dbReference>
<dbReference type="InterPro" id="IPR036869">
    <property type="entry name" value="J_dom_sf"/>
</dbReference>
<dbReference type="Pfam" id="PF05168">
    <property type="entry name" value="HEPN"/>
    <property type="match status" value="1"/>
</dbReference>
<dbReference type="SUPFAM" id="SSF81593">
    <property type="entry name" value="Nucleotidyltransferase substrate binding subunit/domain"/>
    <property type="match status" value="1"/>
</dbReference>
<dbReference type="Pfam" id="PF25794">
    <property type="entry name" value="SACS"/>
    <property type="match status" value="3"/>
</dbReference>
<accession>A0AA88XQM0</accession>
<evidence type="ECO:0000313" key="2">
    <source>
        <dbReference type="EMBL" id="KAK3089973.1"/>
    </source>
</evidence>
<feature type="domain" description="HEPN" evidence="1">
    <location>
        <begin position="4214"/>
        <end position="4328"/>
    </location>
</feature>
<evidence type="ECO:0000313" key="3">
    <source>
        <dbReference type="Proteomes" id="UP001186944"/>
    </source>
</evidence>
<name>A0AA88XQM0_PINIB</name>
<evidence type="ECO:0000259" key="1">
    <source>
        <dbReference type="PROSITE" id="PS50910"/>
    </source>
</evidence>
<dbReference type="Gene3D" id="1.20.120.330">
    <property type="entry name" value="Nucleotidyltransferases domain 2"/>
    <property type="match status" value="1"/>
</dbReference>
<reference evidence="2" key="1">
    <citation type="submission" date="2019-08" db="EMBL/GenBank/DDBJ databases">
        <title>The improved chromosome-level genome for the pearl oyster Pinctada fucata martensii using PacBio sequencing and Hi-C.</title>
        <authorList>
            <person name="Zheng Z."/>
        </authorList>
    </citation>
    <scope>NUCLEOTIDE SEQUENCE</scope>
    <source>
        <strain evidence="2">ZZ-2019</strain>
        <tissue evidence="2">Adductor muscle</tissue>
    </source>
</reference>
<dbReference type="EMBL" id="VSWD01000010">
    <property type="protein sequence ID" value="KAK3089973.1"/>
    <property type="molecule type" value="Genomic_DNA"/>
</dbReference>
<dbReference type="SUPFAM" id="SSF55874">
    <property type="entry name" value="ATPase domain of HSP90 chaperone/DNA topoisomerase II/histidine kinase"/>
    <property type="match status" value="3"/>
</dbReference>
<dbReference type="InterPro" id="IPR058210">
    <property type="entry name" value="SACS/Nov_dom"/>
</dbReference>
<proteinExistence type="predicted"/>
<organism evidence="2 3">
    <name type="scientific">Pinctada imbricata</name>
    <name type="common">Atlantic pearl-oyster</name>
    <name type="synonym">Pinctada martensii</name>
    <dbReference type="NCBI Taxonomy" id="66713"/>
    <lineage>
        <taxon>Eukaryota</taxon>
        <taxon>Metazoa</taxon>
        <taxon>Spiralia</taxon>
        <taxon>Lophotrochozoa</taxon>
        <taxon>Mollusca</taxon>
        <taxon>Bivalvia</taxon>
        <taxon>Autobranchia</taxon>
        <taxon>Pteriomorphia</taxon>
        <taxon>Pterioida</taxon>
        <taxon>Pterioidea</taxon>
        <taxon>Pteriidae</taxon>
        <taxon>Pinctada</taxon>
    </lineage>
</organism>
<protein>
    <recommendedName>
        <fullName evidence="1">HEPN domain-containing protein</fullName>
    </recommendedName>
</protein>
<dbReference type="GO" id="GO:0030544">
    <property type="term" value="F:Hsp70 protein binding"/>
    <property type="evidence" value="ECO:0007669"/>
    <property type="project" value="TreeGrafter"/>
</dbReference>
<keyword evidence="3" id="KW-1185">Reference proteome</keyword>
<dbReference type="Gene3D" id="1.10.287.110">
    <property type="entry name" value="DnaJ domain"/>
    <property type="match status" value="1"/>
</dbReference>
<dbReference type="NCBIfam" id="NF047352">
    <property type="entry name" value="P_loop_sacsin"/>
    <property type="match status" value="3"/>
</dbReference>
<dbReference type="InterPro" id="IPR052972">
    <property type="entry name" value="Sacsin_chaperone_reg"/>
</dbReference>
<dbReference type="PANTHER" id="PTHR15600">
    <property type="entry name" value="SACSIN"/>
    <property type="match status" value="1"/>
</dbReference>
<dbReference type="Proteomes" id="UP001186944">
    <property type="component" value="Unassembled WGS sequence"/>
</dbReference>